<dbReference type="AlphaFoldDB" id="A0A182ITP3"/>
<evidence type="ECO:0000313" key="1">
    <source>
        <dbReference type="EnsemblMetazoa" id="AATE005290-PA.1"/>
    </source>
</evidence>
<name>A0A182ITP3_ANOAO</name>
<dbReference type="VEuPathDB" id="VectorBase:AATE005290"/>
<protein>
    <submittedName>
        <fullName evidence="1">Uncharacterized protein</fullName>
    </submittedName>
</protein>
<sequence length="324" mass="35410">MPSPAFPPLPMALTRRIEPPKAAATTAAVEVAVPAFVLMLSTRWFALLMMSLLPPGTTPVPLPGNEPAFVLETVVLDTLPPEEAAAAAAAAAATLKLCDFRKLLDVSVGMGTGSQRKLACFPVAFIFPIVSIDVQLAEILRVGGSLKYGKLDVVDARVAPIDDPVRFEDVLLDQLRYAVAAFLWRLVLASVLFHVHLGGSCELWQLQTREVYRRHHLRWFLGLGEAYHAPPSDMGARRTGPFQIQFLKLVMNVEPLNTCTTTSTLRRGRILVTADLLQPLPLDRTSDGTAISTNRAIPTTPHVATAVMMMMMVMMVMMMVVMLL</sequence>
<accession>A0A182ITP3</accession>
<reference evidence="1" key="1">
    <citation type="submission" date="2022-08" db="UniProtKB">
        <authorList>
            <consortium name="EnsemblMetazoa"/>
        </authorList>
    </citation>
    <scope>IDENTIFICATION</scope>
    <source>
        <strain evidence="1">EBRO</strain>
    </source>
</reference>
<organism evidence="1">
    <name type="scientific">Anopheles atroparvus</name>
    <name type="common">European mosquito</name>
    <dbReference type="NCBI Taxonomy" id="41427"/>
    <lineage>
        <taxon>Eukaryota</taxon>
        <taxon>Metazoa</taxon>
        <taxon>Ecdysozoa</taxon>
        <taxon>Arthropoda</taxon>
        <taxon>Hexapoda</taxon>
        <taxon>Insecta</taxon>
        <taxon>Pterygota</taxon>
        <taxon>Neoptera</taxon>
        <taxon>Endopterygota</taxon>
        <taxon>Diptera</taxon>
        <taxon>Nematocera</taxon>
        <taxon>Culicoidea</taxon>
        <taxon>Culicidae</taxon>
        <taxon>Anophelinae</taxon>
        <taxon>Anopheles</taxon>
    </lineage>
</organism>
<dbReference type="EnsemblMetazoa" id="AATE005290-RA">
    <property type="protein sequence ID" value="AATE005290-PA.1"/>
    <property type="gene ID" value="AATE005290"/>
</dbReference>
<proteinExistence type="predicted"/>